<dbReference type="OrthoDB" id="9795292at2"/>
<dbReference type="RefSeq" id="WP_048860617.1">
    <property type="nucleotide sequence ID" value="NZ_BANB01000156.1"/>
</dbReference>
<dbReference type="Proteomes" id="UP000032680">
    <property type="component" value="Unassembled WGS sequence"/>
</dbReference>
<sequence length="506" mass="55490">MHTFLAQARRHAAAAWRYRWAGIAAAWLICAVGWAGVHFMPRTYEARAQLYVEQDAVLAPLLHGLAIDSSSLRDNDVLRRTLLSRPNLEQVIAQTDLRLQAEDPDEHERLIKRLADDIRVVPEAGDLFTIVYRNRDRQLAYEVVQHLVSLFVASVVANSREEMAKAMRFVEQEIASYESQLREAEKRRAEFRARYVDVFTADGGSRLEAARTSVRALRGTLADAIVNRDTLTLELATTPQTYTDTESGGGGGGGGGRLMEAERNLAALRLRLTDQHPDVIAARNLVAALQSGRMPQAGGRGGAGVITRSRTTPNPVYAQLKVRLVELESTITSLQRQLGDAVREQARLETVARDNPRLEAEYQNMDRDYTVLRHNYEELLVRREAMRIATAADTHASTTKLQVVDPPRIPRLPNGPRPVTLIAGVLLAGLIGGAGVAAGLGVVHDAYYTLDELQHAGVPVLGGISAAERPFSVQRVASLLAVSVMLLLLVSVCAGLLTQSWVFGPV</sequence>
<dbReference type="PANTHER" id="PTHR32309:SF13">
    <property type="entry name" value="FERRIC ENTEROBACTIN TRANSPORT PROTEIN FEPE"/>
    <property type="match status" value="1"/>
</dbReference>
<comment type="caution">
    <text evidence="3">The sequence shown here is derived from an EMBL/GenBank/DDBJ whole genome shotgun (WGS) entry which is preliminary data.</text>
</comment>
<evidence type="ECO:0000256" key="1">
    <source>
        <dbReference type="SAM" id="Coils"/>
    </source>
</evidence>
<gene>
    <name evidence="3" type="ORF">Asru_0156_10</name>
</gene>
<dbReference type="GO" id="GO:0004713">
    <property type="term" value="F:protein tyrosine kinase activity"/>
    <property type="evidence" value="ECO:0007669"/>
    <property type="project" value="TreeGrafter"/>
</dbReference>
<keyword evidence="2" id="KW-0472">Membrane</keyword>
<dbReference type="EMBL" id="BANB01000156">
    <property type="protein sequence ID" value="GAN76740.1"/>
    <property type="molecule type" value="Genomic_DNA"/>
</dbReference>
<reference evidence="3 4" key="1">
    <citation type="submission" date="2012-11" db="EMBL/GenBank/DDBJ databases">
        <title>Whole genome sequence of Acidisphaera rubrifaciens HS-AP3.</title>
        <authorList>
            <person name="Azuma Y."/>
            <person name="Higashiura N."/>
            <person name="Hirakawa H."/>
            <person name="Matsushita K."/>
        </authorList>
    </citation>
    <scope>NUCLEOTIDE SEQUENCE [LARGE SCALE GENOMIC DNA]</scope>
    <source>
        <strain evidence="3 4">HS-AP3</strain>
    </source>
</reference>
<accession>A0A0D6P4Q3</accession>
<feature type="coiled-coil region" evidence="1">
    <location>
        <begin position="317"/>
        <end position="368"/>
    </location>
</feature>
<proteinExistence type="predicted"/>
<keyword evidence="2" id="KW-1133">Transmembrane helix</keyword>
<evidence type="ECO:0000313" key="4">
    <source>
        <dbReference type="Proteomes" id="UP000032680"/>
    </source>
</evidence>
<protein>
    <submittedName>
        <fullName evidence="3">Lipopolysaccharide biosynthesis protein</fullName>
    </submittedName>
</protein>
<keyword evidence="2" id="KW-0812">Transmembrane</keyword>
<dbReference type="PANTHER" id="PTHR32309">
    <property type="entry name" value="TYROSINE-PROTEIN KINASE"/>
    <property type="match status" value="1"/>
</dbReference>
<keyword evidence="1" id="KW-0175">Coiled coil</keyword>
<dbReference type="InterPro" id="IPR014345">
    <property type="entry name" value="XrtA_polysacc_chain"/>
</dbReference>
<evidence type="ECO:0000256" key="2">
    <source>
        <dbReference type="SAM" id="Phobius"/>
    </source>
</evidence>
<dbReference type="InterPro" id="IPR050445">
    <property type="entry name" value="Bact_polysacc_biosynth/exp"/>
</dbReference>
<feature type="transmembrane region" description="Helical" evidence="2">
    <location>
        <begin position="476"/>
        <end position="497"/>
    </location>
</feature>
<dbReference type="GO" id="GO:0005886">
    <property type="term" value="C:plasma membrane"/>
    <property type="evidence" value="ECO:0007669"/>
    <property type="project" value="TreeGrafter"/>
</dbReference>
<evidence type="ECO:0000313" key="3">
    <source>
        <dbReference type="EMBL" id="GAN76740.1"/>
    </source>
</evidence>
<organism evidence="3 4">
    <name type="scientific">Acidisphaera rubrifaciens HS-AP3</name>
    <dbReference type="NCBI Taxonomy" id="1231350"/>
    <lineage>
        <taxon>Bacteria</taxon>
        <taxon>Pseudomonadati</taxon>
        <taxon>Pseudomonadota</taxon>
        <taxon>Alphaproteobacteria</taxon>
        <taxon>Acetobacterales</taxon>
        <taxon>Acetobacteraceae</taxon>
        <taxon>Acidisphaera</taxon>
    </lineage>
</organism>
<feature type="coiled-coil region" evidence="1">
    <location>
        <begin position="160"/>
        <end position="194"/>
    </location>
</feature>
<feature type="transmembrane region" description="Helical" evidence="2">
    <location>
        <begin position="20"/>
        <end position="40"/>
    </location>
</feature>
<feature type="transmembrane region" description="Helical" evidence="2">
    <location>
        <begin position="419"/>
        <end position="443"/>
    </location>
</feature>
<keyword evidence="4" id="KW-1185">Reference proteome</keyword>
<dbReference type="AlphaFoldDB" id="A0A0D6P4Q3"/>
<dbReference type="NCBIfam" id="TIGR03007">
    <property type="entry name" value="pepcterm_ChnLen"/>
    <property type="match status" value="1"/>
</dbReference>
<name>A0A0D6P4Q3_9PROT</name>